<dbReference type="SUPFAM" id="SSF109854">
    <property type="entry name" value="DinB/YfiT-like putative metalloenzymes"/>
    <property type="match status" value="1"/>
</dbReference>
<dbReference type="Pfam" id="PF12867">
    <property type="entry name" value="DinB_2"/>
    <property type="match status" value="1"/>
</dbReference>
<name>A0A5C5ABJ8_9BACI</name>
<feature type="domain" description="DinB-like" evidence="1">
    <location>
        <begin position="16"/>
        <end position="148"/>
    </location>
</feature>
<reference evidence="2 3" key="1">
    <citation type="submission" date="2019-06" db="EMBL/GenBank/DDBJ databases">
        <title>Biocontrol Bacillus strains from Vietnam.</title>
        <authorList>
            <person name="Borriss R."/>
            <person name="Lasch P."/>
            <person name="Thanh Tam L.T."/>
            <person name="Luong P.T."/>
            <person name="Phuong Thao L.T."/>
            <person name="Kim Chung L.T."/>
        </authorList>
    </citation>
    <scope>NUCLEOTIDE SEQUENCE [LARGE SCALE GENOMIC DNA]</scope>
    <source>
        <strain evidence="2 3">SN1</strain>
    </source>
</reference>
<dbReference type="Proteomes" id="UP000312495">
    <property type="component" value="Unassembled WGS sequence"/>
</dbReference>
<organism evidence="2 3">
    <name type="scientific">Bacillus tropicus</name>
    <dbReference type="NCBI Taxonomy" id="2026188"/>
    <lineage>
        <taxon>Bacteria</taxon>
        <taxon>Bacillati</taxon>
        <taxon>Bacillota</taxon>
        <taxon>Bacilli</taxon>
        <taxon>Bacillales</taxon>
        <taxon>Bacillaceae</taxon>
        <taxon>Bacillus</taxon>
        <taxon>Bacillus cereus group</taxon>
    </lineage>
</organism>
<proteinExistence type="predicted"/>
<gene>
    <name evidence="2" type="ORF">FHY71_08130</name>
</gene>
<dbReference type="InterPro" id="IPR024775">
    <property type="entry name" value="DinB-like"/>
</dbReference>
<dbReference type="Gene3D" id="1.20.120.450">
    <property type="entry name" value="dinb family like domain"/>
    <property type="match status" value="1"/>
</dbReference>
<evidence type="ECO:0000259" key="1">
    <source>
        <dbReference type="Pfam" id="PF12867"/>
    </source>
</evidence>
<dbReference type="EMBL" id="VEPV01000002">
    <property type="protein sequence ID" value="TNP16444.1"/>
    <property type="molecule type" value="Genomic_DNA"/>
</dbReference>
<evidence type="ECO:0000313" key="2">
    <source>
        <dbReference type="EMBL" id="TNP16444.1"/>
    </source>
</evidence>
<protein>
    <submittedName>
        <fullName evidence="2">DinB family protein</fullName>
    </submittedName>
</protein>
<sequence>MKKGNDKMNRLVGLKQFEITRGALLTFMETLDDKTADTQPEGFNNTIRWHIGHVLTAAEVFMFGKEFKQLPTEYPGMFGYGSRPSKWTTAGPSLEVLTVQLKEQAKRIKEIPAEAFENKLPEPFLGLETVGELYGMMLYHEADHIGQMKAMERIIKAL</sequence>
<dbReference type="RefSeq" id="WP_003267195.1">
    <property type="nucleotide sequence ID" value="NZ_CP078081.1"/>
</dbReference>
<evidence type="ECO:0000313" key="3">
    <source>
        <dbReference type="Proteomes" id="UP000312495"/>
    </source>
</evidence>
<dbReference type="InterPro" id="IPR034660">
    <property type="entry name" value="DinB/YfiT-like"/>
</dbReference>
<comment type="caution">
    <text evidence="2">The sequence shown here is derived from an EMBL/GenBank/DDBJ whole genome shotgun (WGS) entry which is preliminary data.</text>
</comment>
<accession>A0A5C5ABJ8</accession>
<dbReference type="AlphaFoldDB" id="A0A5C5ABJ8"/>